<dbReference type="GO" id="GO:0061630">
    <property type="term" value="F:ubiquitin protein ligase activity"/>
    <property type="evidence" value="ECO:0007669"/>
    <property type="project" value="UniProtKB-EC"/>
</dbReference>
<dbReference type="SUPFAM" id="SSF56112">
    <property type="entry name" value="Protein kinase-like (PK-like)"/>
    <property type="match status" value="1"/>
</dbReference>
<dbReference type="STRING" id="40148.A0A0E0B701"/>
<dbReference type="InterPro" id="IPR006016">
    <property type="entry name" value="UspA"/>
</dbReference>
<sequence length="825" mass="92400">MEILSPSPPPSPGPASGSGSGSAMDSFIHRGAGWHLPRRDNVDARVHVAVGRSPEKTLGLLRWAFRRFACAQVVLVHVHQPSPLIPTLLGKIPAAQATEELVLSHRKSEKDEMNKILLTYLTFCHRAQVQASLLVTENEQIHDGIITLVKDHGITKLVMGSTPDTSYYHDLKFHLWPLADGPISGGAKSFVKPRRLKASYGKASFMARNAPSFCEIWFVWRGRHIWTREAAAATGNNISVYNEDDVMIRKRIRFSSTSNNAESILDEGYISYKAQTPADRYEITISDNGQPNDYESLVDANHFCNIIVPNLQHAQSAFNSTFQPGSSVDMESLVLYPQEILDKNFKQVILEAERSRKDAFVELLKRKDTESRVASVIAKAKASEFAQKQEMKMREELEALLTATKKQHEDLVENKEKATEGLDSSMRKLAILDARAKSIAFRMNEAVAELKLIQSSIGTLNQEIPKREKLELVHTDQVERCAYNHIMLPNCSSTVCADDLYNFRELTLSDIKAATCKFSDSLKVQPRGLGCVYKGEIMNRSVMIYKLHSCIIQSSMQFQQEVHLISKVRHPHLVTLIGACPDALCLVYEYVPNGSLHDRLWSKCGIPQLPWKIRARIVAEISSALFFLHSCKPQMIVHGDLKLENILLDANLHCKIADCGISQLFMEDAKDADPEYRRSKPLTPKSDIYSFGIVILQLLTGKQAAGLPSEVRRAMSSGKLWSLLDPTAGEWPLEVARRLAELGLKCSEAASPELLTPETVRDLEQLHLMRDNRQEVMHDPQVGADGLTYEGRAISELMDNGPPTTPNHALRFAIHDWLSQRSTPF</sequence>
<evidence type="ECO:0000256" key="3">
    <source>
        <dbReference type="ARBA" id="ARBA00022786"/>
    </source>
</evidence>
<dbReference type="InterPro" id="IPR001245">
    <property type="entry name" value="Ser-Thr/Tyr_kinase_cat_dom"/>
</dbReference>
<dbReference type="eggNOG" id="ENOG502QVJF">
    <property type="taxonomic scope" value="Eukaryota"/>
</dbReference>
<reference evidence="6" key="1">
    <citation type="submission" date="2015-04" db="UniProtKB">
        <authorList>
            <consortium name="EnsemblPlants"/>
        </authorList>
    </citation>
    <scope>IDENTIFICATION</scope>
</reference>
<comment type="catalytic activity">
    <reaction evidence="1">
        <text>S-ubiquitinyl-[E2 ubiquitin-conjugating enzyme]-L-cysteine + [acceptor protein]-L-lysine = [E2 ubiquitin-conjugating enzyme]-L-cysteine + N(6)-ubiquitinyl-[acceptor protein]-L-lysine.</text>
        <dbReference type="EC" id="2.3.2.27"/>
    </reaction>
</comment>
<evidence type="ECO:0000256" key="1">
    <source>
        <dbReference type="ARBA" id="ARBA00000900"/>
    </source>
</evidence>
<feature type="region of interest" description="Disordered" evidence="4">
    <location>
        <begin position="1"/>
        <end position="22"/>
    </location>
</feature>
<dbReference type="SUPFAM" id="SSF52402">
    <property type="entry name" value="Adenine nucleotide alpha hydrolases-like"/>
    <property type="match status" value="1"/>
</dbReference>
<name>A0A0E0B701_9ORYZ</name>
<dbReference type="Proteomes" id="UP000026961">
    <property type="component" value="Chromosome 10"/>
</dbReference>
<keyword evidence="7" id="KW-1185">Reference proteome</keyword>
<evidence type="ECO:0000313" key="6">
    <source>
        <dbReference type="EnsemblPlants" id="OGLUM10G00040.1"/>
    </source>
</evidence>
<dbReference type="EnsemblPlants" id="OGLUM10G00040.1">
    <property type="protein sequence ID" value="OGLUM10G00040.1"/>
    <property type="gene ID" value="OGLUM10G00040"/>
</dbReference>
<organism evidence="6">
    <name type="scientific">Oryza glumipatula</name>
    <dbReference type="NCBI Taxonomy" id="40148"/>
    <lineage>
        <taxon>Eukaryota</taxon>
        <taxon>Viridiplantae</taxon>
        <taxon>Streptophyta</taxon>
        <taxon>Embryophyta</taxon>
        <taxon>Tracheophyta</taxon>
        <taxon>Spermatophyta</taxon>
        <taxon>Magnoliopsida</taxon>
        <taxon>Liliopsida</taxon>
        <taxon>Poales</taxon>
        <taxon>Poaceae</taxon>
        <taxon>BOP clade</taxon>
        <taxon>Oryzoideae</taxon>
        <taxon>Oryzeae</taxon>
        <taxon>Oryzinae</taxon>
        <taxon>Oryza</taxon>
    </lineage>
</organism>
<dbReference type="PROSITE" id="PS50011">
    <property type="entry name" value="PROTEIN_KINASE_DOM"/>
    <property type="match status" value="1"/>
</dbReference>
<reference evidence="6" key="2">
    <citation type="submission" date="2018-05" db="EMBL/GenBank/DDBJ databases">
        <title>OgluRS3 (Oryza glumaepatula Reference Sequence Version 3).</title>
        <authorList>
            <person name="Zhang J."/>
            <person name="Kudrna D."/>
            <person name="Lee S."/>
            <person name="Talag J."/>
            <person name="Welchert J."/>
            <person name="Wing R.A."/>
        </authorList>
    </citation>
    <scope>NUCLEOTIDE SEQUENCE [LARGE SCALE GENOMIC DNA]</scope>
</reference>
<dbReference type="InterPro" id="IPR014729">
    <property type="entry name" value="Rossmann-like_a/b/a_fold"/>
</dbReference>
<dbReference type="PANTHER" id="PTHR45647:SF43">
    <property type="entry name" value="OS10G0100500 PROTEIN"/>
    <property type="match status" value="1"/>
</dbReference>
<protein>
    <recommendedName>
        <fullName evidence="2">RING-type E3 ubiquitin transferase</fullName>
        <ecNumber evidence="2">2.3.2.27</ecNumber>
    </recommendedName>
</protein>
<dbReference type="EC" id="2.3.2.27" evidence="2"/>
<dbReference type="PANTHER" id="PTHR45647">
    <property type="entry name" value="OS02G0152300 PROTEIN"/>
    <property type="match status" value="1"/>
</dbReference>
<proteinExistence type="predicted"/>
<feature type="domain" description="Protein kinase" evidence="5">
    <location>
        <begin position="518"/>
        <end position="818"/>
    </location>
</feature>
<dbReference type="PROSITE" id="PS00108">
    <property type="entry name" value="PROTEIN_KINASE_ST"/>
    <property type="match status" value="1"/>
</dbReference>
<dbReference type="Gene3D" id="1.10.510.10">
    <property type="entry name" value="Transferase(Phosphotransferase) domain 1"/>
    <property type="match status" value="1"/>
</dbReference>
<dbReference type="AlphaFoldDB" id="A0A0E0B701"/>
<dbReference type="Gramene" id="OGLUM10G00040.1">
    <property type="protein sequence ID" value="OGLUM10G00040.1"/>
    <property type="gene ID" value="OGLUM10G00040"/>
</dbReference>
<keyword evidence="3" id="KW-0833">Ubl conjugation pathway</keyword>
<dbReference type="GO" id="GO:0004672">
    <property type="term" value="F:protein kinase activity"/>
    <property type="evidence" value="ECO:0007669"/>
    <property type="project" value="InterPro"/>
</dbReference>
<evidence type="ECO:0000259" key="5">
    <source>
        <dbReference type="PROSITE" id="PS50011"/>
    </source>
</evidence>
<evidence type="ECO:0000256" key="4">
    <source>
        <dbReference type="SAM" id="MobiDB-lite"/>
    </source>
</evidence>
<dbReference type="InterPro" id="IPR011009">
    <property type="entry name" value="Kinase-like_dom_sf"/>
</dbReference>
<evidence type="ECO:0000313" key="7">
    <source>
        <dbReference type="Proteomes" id="UP000026961"/>
    </source>
</evidence>
<dbReference type="InterPro" id="IPR008271">
    <property type="entry name" value="Ser/Thr_kinase_AS"/>
</dbReference>
<dbReference type="GO" id="GO:0005524">
    <property type="term" value="F:ATP binding"/>
    <property type="evidence" value="ECO:0007669"/>
    <property type="project" value="InterPro"/>
</dbReference>
<accession>A0A0E0B701</accession>
<dbReference type="InterPro" id="IPR000719">
    <property type="entry name" value="Prot_kinase_dom"/>
</dbReference>
<dbReference type="Gene3D" id="3.40.50.620">
    <property type="entry name" value="HUPs"/>
    <property type="match status" value="1"/>
</dbReference>
<dbReference type="SMART" id="SM00220">
    <property type="entry name" value="S_TKc"/>
    <property type="match status" value="1"/>
</dbReference>
<dbReference type="Pfam" id="PF00582">
    <property type="entry name" value="Usp"/>
    <property type="match status" value="1"/>
</dbReference>
<dbReference type="InterPro" id="IPR051348">
    <property type="entry name" value="U-box_ubiquitin_ligases"/>
</dbReference>
<dbReference type="Gene3D" id="3.30.200.20">
    <property type="entry name" value="Phosphorylase Kinase, domain 1"/>
    <property type="match status" value="1"/>
</dbReference>
<feature type="compositionally biased region" description="Pro residues" evidence="4">
    <location>
        <begin position="1"/>
        <end position="13"/>
    </location>
</feature>
<dbReference type="Pfam" id="PF07714">
    <property type="entry name" value="PK_Tyr_Ser-Thr"/>
    <property type="match status" value="1"/>
</dbReference>
<dbReference type="CDD" id="cd01989">
    <property type="entry name" value="USP_STK_Ubox_N"/>
    <property type="match status" value="1"/>
</dbReference>
<evidence type="ECO:0000256" key="2">
    <source>
        <dbReference type="ARBA" id="ARBA00012483"/>
    </source>
</evidence>
<dbReference type="SUPFAM" id="SSF57850">
    <property type="entry name" value="RING/U-box"/>
    <property type="match status" value="1"/>
</dbReference>